<dbReference type="AlphaFoldDB" id="A0A816XD88"/>
<dbReference type="EMBL" id="HG994356">
    <property type="protein sequence ID" value="CAF2144518.1"/>
    <property type="molecule type" value="Genomic_DNA"/>
</dbReference>
<protein>
    <submittedName>
        <fullName evidence="1">(rape) hypothetical protein</fullName>
    </submittedName>
</protein>
<dbReference type="Proteomes" id="UP001295469">
    <property type="component" value="Chromosome A02"/>
</dbReference>
<sequence>MLIIGGVDDEEGNDDDGDYTDDDFDVKQHKLEIMFTNFYSLALVCERVSERFNGVSPLTFDVCTRDFAHIPLIYTCCTASLSTDQFEYVTKIMFQVV</sequence>
<name>A0A816XD88_BRANA</name>
<proteinExistence type="predicted"/>
<reference evidence="1" key="1">
    <citation type="submission" date="2021-01" db="EMBL/GenBank/DDBJ databases">
        <authorList>
            <consortium name="Genoscope - CEA"/>
            <person name="William W."/>
        </authorList>
    </citation>
    <scope>NUCLEOTIDE SEQUENCE</scope>
</reference>
<organism evidence="1">
    <name type="scientific">Brassica napus</name>
    <name type="common">Rape</name>
    <dbReference type="NCBI Taxonomy" id="3708"/>
    <lineage>
        <taxon>Eukaryota</taxon>
        <taxon>Viridiplantae</taxon>
        <taxon>Streptophyta</taxon>
        <taxon>Embryophyta</taxon>
        <taxon>Tracheophyta</taxon>
        <taxon>Spermatophyta</taxon>
        <taxon>Magnoliopsida</taxon>
        <taxon>eudicotyledons</taxon>
        <taxon>Gunneridae</taxon>
        <taxon>Pentapetalae</taxon>
        <taxon>rosids</taxon>
        <taxon>malvids</taxon>
        <taxon>Brassicales</taxon>
        <taxon>Brassicaceae</taxon>
        <taxon>Brassiceae</taxon>
        <taxon>Brassica</taxon>
    </lineage>
</organism>
<gene>
    <name evidence="1" type="ORF">DARMORV10_A02P39470.1</name>
</gene>
<accession>A0A816XD88</accession>
<evidence type="ECO:0000313" key="1">
    <source>
        <dbReference type="EMBL" id="CAF2144518.1"/>
    </source>
</evidence>